<dbReference type="EMBL" id="OZ020109">
    <property type="protein sequence ID" value="CAK9262354.1"/>
    <property type="molecule type" value="Genomic_DNA"/>
</dbReference>
<dbReference type="InterPro" id="IPR016166">
    <property type="entry name" value="FAD-bd_PCMH"/>
</dbReference>
<dbReference type="Pfam" id="PF08031">
    <property type="entry name" value="BBE"/>
    <property type="match status" value="1"/>
</dbReference>
<organism evidence="8 9">
    <name type="scientific">Sphagnum jensenii</name>
    <dbReference type="NCBI Taxonomy" id="128206"/>
    <lineage>
        <taxon>Eukaryota</taxon>
        <taxon>Viridiplantae</taxon>
        <taxon>Streptophyta</taxon>
        <taxon>Embryophyta</taxon>
        <taxon>Bryophyta</taxon>
        <taxon>Sphagnophytina</taxon>
        <taxon>Sphagnopsida</taxon>
        <taxon>Sphagnales</taxon>
        <taxon>Sphagnaceae</taxon>
        <taxon>Sphagnum</taxon>
    </lineage>
</organism>
<dbReference type="Pfam" id="PF01565">
    <property type="entry name" value="FAD_binding_4"/>
    <property type="match status" value="1"/>
</dbReference>
<dbReference type="PROSITE" id="PS51387">
    <property type="entry name" value="FAD_PCMH"/>
    <property type="match status" value="1"/>
</dbReference>
<feature type="signal peptide" evidence="6">
    <location>
        <begin position="1"/>
        <end position="32"/>
    </location>
</feature>
<dbReference type="Proteomes" id="UP001497444">
    <property type="component" value="Chromosome 14"/>
</dbReference>
<comment type="similarity">
    <text evidence="2">Belongs to the oxygen-dependent FAD-linked oxidoreductase family.</text>
</comment>
<evidence type="ECO:0000313" key="9">
    <source>
        <dbReference type="Proteomes" id="UP001497444"/>
    </source>
</evidence>
<feature type="domain" description="FAD-binding PCMH-type" evidence="7">
    <location>
        <begin position="83"/>
        <end position="257"/>
    </location>
</feature>
<keyword evidence="5" id="KW-0560">Oxidoreductase</keyword>
<name>A0ABP0W6D4_9BRYO</name>
<feature type="chain" id="PRO_5046295459" description="FAD-binding PCMH-type domain-containing protein" evidence="6">
    <location>
        <begin position="33"/>
        <end position="513"/>
    </location>
</feature>
<comment type="cofactor">
    <cofactor evidence="1">
        <name>FAD</name>
        <dbReference type="ChEBI" id="CHEBI:57692"/>
    </cofactor>
</comment>
<keyword evidence="9" id="KW-1185">Reference proteome</keyword>
<evidence type="ECO:0000313" key="8">
    <source>
        <dbReference type="EMBL" id="CAK9262354.1"/>
    </source>
</evidence>
<evidence type="ECO:0000256" key="4">
    <source>
        <dbReference type="ARBA" id="ARBA00022827"/>
    </source>
</evidence>
<reference evidence="8" key="1">
    <citation type="submission" date="2024-02" db="EMBL/GenBank/DDBJ databases">
        <authorList>
            <consortium name="ELIXIR-Norway"/>
            <consortium name="Elixir Norway"/>
        </authorList>
    </citation>
    <scope>NUCLEOTIDE SEQUENCE</scope>
</reference>
<evidence type="ECO:0000256" key="6">
    <source>
        <dbReference type="SAM" id="SignalP"/>
    </source>
</evidence>
<dbReference type="PANTHER" id="PTHR42973">
    <property type="entry name" value="BINDING OXIDOREDUCTASE, PUTATIVE (AFU_ORTHOLOGUE AFUA_1G17690)-RELATED"/>
    <property type="match status" value="1"/>
</dbReference>
<gene>
    <name evidence="8" type="ORF">CSSPJE1EN1_LOCUS7832</name>
</gene>
<keyword evidence="3" id="KW-0285">Flavoprotein</keyword>
<accession>A0ABP0W6D4</accession>
<dbReference type="InterPro" id="IPR006094">
    <property type="entry name" value="Oxid_FAD_bind_N"/>
</dbReference>
<evidence type="ECO:0000256" key="2">
    <source>
        <dbReference type="ARBA" id="ARBA00005466"/>
    </source>
</evidence>
<dbReference type="Gene3D" id="3.30.43.10">
    <property type="entry name" value="Uridine Diphospho-n-acetylenolpyruvylglucosamine Reductase, domain 2"/>
    <property type="match status" value="1"/>
</dbReference>
<sequence>MKGQLSKTQNPLVFWTLISCLSLSYIAVSVQALDHQGNEFSGAPRKLAGTTTLAQCLAVGGARTAFPGTTAYTNARSVFNLANQYAPAAFVFPTTVVQVQNALQCSKQFGIGIVPRGGGHSYEDYSLGGRNGVLVVDMTGFTSISYNEAAQTATIGSGWRLGPLYLALWNLGKVTIPAGDCPTVGVAGISLGGGWGFTSRKFGVVSDNILEAQVVIANGTLVTANAQQNSDLYFALRGAGATSFGIVTQFTFRVHDVSGPITRFDYSWTNKAQQFQAFKAFQIWGVNAVPEISASFYMDPFGNSNIEGVYLGPQTSLPPLIKTFVANIPTPASSDTVQTDWITLVVHNAGFPDGSNPTTVLSNPTPPTRTFKAKSIYVNPPGLSDAGINAMINAMRQDSNDNAYFIFDLYGATSNINKVATSATAFVHRTSLFSIQMVAYWNQNVGQKNADLTFISNYWNAVCPFATAEAYQNYIDNAEPLSAYFGSNLNTLTRIKLKWDPKNVFNFPQGIPM</sequence>
<dbReference type="PROSITE" id="PS51257">
    <property type="entry name" value="PROKAR_LIPOPROTEIN"/>
    <property type="match status" value="1"/>
</dbReference>
<evidence type="ECO:0000256" key="5">
    <source>
        <dbReference type="ARBA" id="ARBA00023002"/>
    </source>
</evidence>
<evidence type="ECO:0000256" key="1">
    <source>
        <dbReference type="ARBA" id="ARBA00001974"/>
    </source>
</evidence>
<dbReference type="Gene3D" id="3.30.465.10">
    <property type="match status" value="1"/>
</dbReference>
<protein>
    <recommendedName>
        <fullName evidence="7">FAD-binding PCMH-type domain-containing protein</fullName>
    </recommendedName>
</protein>
<dbReference type="InterPro" id="IPR050416">
    <property type="entry name" value="FAD-linked_Oxidoreductase"/>
</dbReference>
<proteinExistence type="inferred from homology"/>
<evidence type="ECO:0000259" key="7">
    <source>
        <dbReference type="PROSITE" id="PS51387"/>
    </source>
</evidence>
<dbReference type="InterPro" id="IPR016167">
    <property type="entry name" value="FAD-bd_PCMH_sub1"/>
</dbReference>
<dbReference type="InterPro" id="IPR036318">
    <property type="entry name" value="FAD-bd_PCMH-like_sf"/>
</dbReference>
<dbReference type="InterPro" id="IPR016169">
    <property type="entry name" value="FAD-bd_PCMH_sub2"/>
</dbReference>
<evidence type="ECO:0000256" key="3">
    <source>
        <dbReference type="ARBA" id="ARBA00022630"/>
    </source>
</evidence>
<keyword evidence="6" id="KW-0732">Signal</keyword>
<keyword evidence="4" id="KW-0274">FAD</keyword>
<dbReference type="Gene3D" id="3.40.462.20">
    <property type="match status" value="1"/>
</dbReference>
<dbReference type="InterPro" id="IPR012951">
    <property type="entry name" value="BBE"/>
</dbReference>
<dbReference type="SUPFAM" id="SSF56176">
    <property type="entry name" value="FAD-binding/transporter-associated domain-like"/>
    <property type="match status" value="1"/>
</dbReference>
<dbReference type="PANTHER" id="PTHR42973:SF39">
    <property type="entry name" value="FAD-BINDING PCMH-TYPE DOMAIN-CONTAINING PROTEIN"/>
    <property type="match status" value="1"/>
</dbReference>